<evidence type="ECO:0000313" key="3">
    <source>
        <dbReference type="EMBL" id="UNC00056.1"/>
    </source>
</evidence>
<dbReference type="AlphaFoldDB" id="A0AAX2ZZ91"/>
<dbReference type="RefSeq" id="WP_133118363.1">
    <property type="nucleotide sequence ID" value="NZ_AP022579.1"/>
</dbReference>
<evidence type="ECO:0000313" key="2">
    <source>
        <dbReference type="EMBL" id="BBX89754.1"/>
    </source>
</evidence>
<evidence type="ECO:0000256" key="1">
    <source>
        <dbReference type="SAM" id="Phobius"/>
    </source>
</evidence>
<feature type="transmembrane region" description="Helical" evidence="1">
    <location>
        <begin position="41"/>
        <end position="74"/>
    </location>
</feature>
<accession>A0AAX2ZZ91</accession>
<reference evidence="2 4" key="1">
    <citation type="journal article" date="2019" name="Emerg. Microbes Infect.">
        <title>Comprehensive subspecies identification of 175 nontuberculous mycobacteria species based on 7547 genomic profiles.</title>
        <authorList>
            <person name="Matsumoto Y."/>
            <person name="Kinjo T."/>
            <person name="Motooka D."/>
            <person name="Nabeya D."/>
            <person name="Jung N."/>
            <person name="Uechi K."/>
            <person name="Horii T."/>
            <person name="Iida T."/>
            <person name="Fujita J."/>
            <person name="Nakamura S."/>
        </authorList>
    </citation>
    <scope>NUCLEOTIDE SEQUENCE [LARGE SCALE GENOMIC DNA]</scope>
    <source>
        <strain evidence="2 4">JCM 15653</strain>
    </source>
</reference>
<sequence length="158" mass="16679">MSQPPWPGPYGESPAYPPPAWPVPPQPLPVEPGGRSGLGTAVTVVSIIVTIALWIVAVLGAAAAAWLSLFFAMSTDTCHATCGPTPYDDQVYPTIFGWIGGGLAAGLAGSIVMVFFTRRWLWVWPALSIVCTVVGFLMGSISPSRPRSGPADRYPLQV</sequence>
<feature type="transmembrane region" description="Helical" evidence="1">
    <location>
        <begin position="95"/>
        <end position="116"/>
    </location>
</feature>
<evidence type="ECO:0000313" key="4">
    <source>
        <dbReference type="Proteomes" id="UP000466683"/>
    </source>
</evidence>
<name>A0AAX2ZZ91_9MYCO</name>
<reference evidence="3 5" key="3">
    <citation type="journal article" date="2022" name="BMC Genomics">
        <title>Comparative genome analysis of mycobacteria focusing on tRNA and non-coding RNA.</title>
        <authorList>
            <person name="Behra P.R.K."/>
            <person name="Pettersson B.M.F."/>
            <person name="Ramesh M."/>
            <person name="Das S."/>
            <person name="Dasgupta S."/>
            <person name="Kirsebom L.A."/>
        </authorList>
    </citation>
    <scope>NUCLEOTIDE SEQUENCE [LARGE SCALE GENOMIC DNA]</scope>
    <source>
        <strain evidence="3 5">DSM 44677</strain>
    </source>
</reference>
<evidence type="ECO:0008006" key="6">
    <source>
        <dbReference type="Google" id="ProtNLM"/>
    </source>
</evidence>
<reference evidence="2" key="2">
    <citation type="submission" date="2020-02" db="EMBL/GenBank/DDBJ databases">
        <authorList>
            <person name="Matsumoto Y."/>
            <person name="Motooka D."/>
            <person name="Nakamura S."/>
        </authorList>
    </citation>
    <scope>NUCLEOTIDE SEQUENCE</scope>
    <source>
        <strain evidence="2">JCM 15653</strain>
    </source>
</reference>
<dbReference type="Proteomes" id="UP001162885">
    <property type="component" value="Chromosome"/>
</dbReference>
<keyword evidence="1" id="KW-0812">Transmembrane</keyword>
<dbReference type="Proteomes" id="UP000466683">
    <property type="component" value="Chromosome"/>
</dbReference>
<feature type="transmembrane region" description="Helical" evidence="1">
    <location>
        <begin position="122"/>
        <end position="141"/>
    </location>
</feature>
<gene>
    <name evidence="3" type="ORF">H5U98_00895</name>
    <name evidence="2" type="ORF">MBOE_14030</name>
</gene>
<evidence type="ECO:0000313" key="5">
    <source>
        <dbReference type="Proteomes" id="UP001162885"/>
    </source>
</evidence>
<organism evidence="3 5">
    <name type="scientific">Mycolicibacterium boenickei</name>
    <dbReference type="NCBI Taxonomy" id="146017"/>
    <lineage>
        <taxon>Bacteria</taxon>
        <taxon>Bacillati</taxon>
        <taxon>Actinomycetota</taxon>
        <taxon>Actinomycetes</taxon>
        <taxon>Mycobacteriales</taxon>
        <taxon>Mycobacteriaceae</taxon>
        <taxon>Mycolicibacterium</taxon>
    </lineage>
</organism>
<proteinExistence type="predicted"/>
<keyword evidence="4" id="KW-1185">Reference proteome</keyword>
<protein>
    <recommendedName>
        <fullName evidence="6">Integral membrane protein</fullName>
    </recommendedName>
</protein>
<keyword evidence="1" id="KW-1133">Transmembrane helix</keyword>
<dbReference type="EMBL" id="CP060016">
    <property type="protein sequence ID" value="UNC00056.1"/>
    <property type="molecule type" value="Genomic_DNA"/>
</dbReference>
<dbReference type="EMBL" id="AP022579">
    <property type="protein sequence ID" value="BBX89754.1"/>
    <property type="molecule type" value="Genomic_DNA"/>
</dbReference>
<keyword evidence="1" id="KW-0472">Membrane</keyword>